<dbReference type="InterPro" id="IPR021858">
    <property type="entry name" value="Fun_TF"/>
</dbReference>
<protein>
    <recommendedName>
        <fullName evidence="9">Zn(2)-C6 fungal-type domain-containing protein</fullName>
    </recommendedName>
</protein>
<sequence>MSPALINSLIQKESGPLLLYNKPRKYGMDYLSASDVMISDQGKRTNSLGFAQTDCHTCASLGEKCDRRRPRCSTCLGQSRKCGGFAMPLSWDPRRMWSDNPSAAGASKDLPNEEIVTDSSPKAVSTAFAARSASPKRFRFVKGASKPKKRRRANSPKEQASRSGVTESSPITPEIVRRTAAQNSESFDDHQRANSLAGLEVQDGHFFDDFGLFDSLLPNIFASTPFLDIEPHETLTAELSGLVQTPRMTMTPLSPADRAVEPALHNLQTSSMAQNIDMFRDEPEQNVLGDLVPRTTQETTNHYDTARLEAASMLSEISSNDHEKLLELYDSEFCVLPLTGDIPGTVNPFRCKRQTSQRSRLLFHSILALCCQHLGRLAGSWPSEAAEHRRKAVQLLECALQSSPCALSATGNWSTHLTRAHSVLQAHGGPSALTTPRIRSQVAMLIWWDATLALISRQSPIMDQAYLDFLVRWEKQDEWSFFDLTGCPRELLVHLFQLAELAKQCEVALSMKWLTFNMTPITKIEQELIGWKNDTESSSSYNDPNLTDDEAIKQLHEQQDRYHCAEAWRYALLLYLEYIFKSDRTKRSLGVNRLVRKTIDHIRCCRRTSQTQKQLLIPVFLAGSETSDEDMRHFVKEYCAYWGEKSRYSMFNSVPVLFDEIWATGKWWGAVIDSKTRPSPGHGQGTTQLLFG</sequence>
<evidence type="ECO:0000256" key="4">
    <source>
        <dbReference type="ARBA" id="ARBA00023163"/>
    </source>
</evidence>
<feature type="compositionally biased region" description="Basic residues" evidence="6">
    <location>
        <begin position="141"/>
        <end position="154"/>
    </location>
</feature>
<keyword evidence="8" id="KW-1185">Reference proteome</keyword>
<dbReference type="SUPFAM" id="SSF57701">
    <property type="entry name" value="Zn2/Cys6 DNA-binding domain"/>
    <property type="match status" value="1"/>
</dbReference>
<dbReference type="GO" id="GO:0000981">
    <property type="term" value="F:DNA-binding transcription factor activity, RNA polymerase II-specific"/>
    <property type="evidence" value="ECO:0007669"/>
    <property type="project" value="InterPro"/>
</dbReference>
<feature type="region of interest" description="Disordered" evidence="6">
    <location>
        <begin position="96"/>
        <end position="121"/>
    </location>
</feature>
<keyword evidence="5" id="KW-0539">Nucleus</keyword>
<evidence type="ECO:0000256" key="6">
    <source>
        <dbReference type="SAM" id="MobiDB-lite"/>
    </source>
</evidence>
<reference evidence="8" key="1">
    <citation type="journal article" date="2017" name="Nat. Microbiol.">
        <title>Global analysis of biosynthetic gene clusters reveals vast potential of secondary metabolite production in Penicillium species.</title>
        <authorList>
            <person name="Nielsen J.C."/>
            <person name="Grijseels S."/>
            <person name="Prigent S."/>
            <person name="Ji B."/>
            <person name="Dainat J."/>
            <person name="Nielsen K.F."/>
            <person name="Frisvad J.C."/>
            <person name="Workman M."/>
            <person name="Nielsen J."/>
        </authorList>
    </citation>
    <scope>NUCLEOTIDE SEQUENCE [LARGE SCALE GENOMIC DNA]</scope>
    <source>
        <strain evidence="8">IBT 31321</strain>
    </source>
</reference>
<organism evidence="7 8">
    <name type="scientific">Penicillium coprophilum</name>
    <dbReference type="NCBI Taxonomy" id="36646"/>
    <lineage>
        <taxon>Eukaryota</taxon>
        <taxon>Fungi</taxon>
        <taxon>Dikarya</taxon>
        <taxon>Ascomycota</taxon>
        <taxon>Pezizomycotina</taxon>
        <taxon>Eurotiomycetes</taxon>
        <taxon>Eurotiomycetidae</taxon>
        <taxon>Eurotiales</taxon>
        <taxon>Aspergillaceae</taxon>
        <taxon>Penicillium</taxon>
    </lineage>
</organism>
<dbReference type="EMBL" id="MDDG01000003">
    <property type="protein sequence ID" value="OQE43753.1"/>
    <property type="molecule type" value="Genomic_DNA"/>
</dbReference>
<dbReference type="CDD" id="cd12148">
    <property type="entry name" value="fungal_TF_MHR"/>
    <property type="match status" value="1"/>
</dbReference>
<keyword evidence="2" id="KW-0805">Transcription regulation</keyword>
<accession>A0A1V6UZX3</accession>
<comment type="caution">
    <text evidence="7">The sequence shown here is derived from an EMBL/GenBank/DDBJ whole genome shotgun (WGS) entry which is preliminary data.</text>
</comment>
<dbReference type="CDD" id="cd00067">
    <property type="entry name" value="GAL4"/>
    <property type="match status" value="1"/>
</dbReference>
<dbReference type="GO" id="GO:0003677">
    <property type="term" value="F:DNA binding"/>
    <property type="evidence" value="ECO:0007669"/>
    <property type="project" value="UniProtKB-KW"/>
</dbReference>
<dbReference type="AlphaFoldDB" id="A0A1V6UZX3"/>
<dbReference type="STRING" id="36646.A0A1V6UZX3"/>
<evidence type="ECO:0000256" key="3">
    <source>
        <dbReference type="ARBA" id="ARBA00023125"/>
    </source>
</evidence>
<keyword evidence="3" id="KW-0238">DNA-binding</keyword>
<feature type="region of interest" description="Disordered" evidence="6">
    <location>
        <begin position="141"/>
        <end position="174"/>
    </location>
</feature>
<dbReference type="Proteomes" id="UP000191500">
    <property type="component" value="Unassembled WGS sequence"/>
</dbReference>
<evidence type="ECO:0000313" key="8">
    <source>
        <dbReference type="Proteomes" id="UP000191500"/>
    </source>
</evidence>
<gene>
    <name evidence="7" type="ORF">PENCOP_c003G00868</name>
</gene>
<dbReference type="PANTHER" id="PTHR37534">
    <property type="entry name" value="TRANSCRIPTIONAL ACTIVATOR PROTEIN UGA3"/>
    <property type="match status" value="1"/>
</dbReference>
<evidence type="ECO:0000256" key="5">
    <source>
        <dbReference type="ARBA" id="ARBA00023242"/>
    </source>
</evidence>
<dbReference type="InterPro" id="IPR001138">
    <property type="entry name" value="Zn2Cys6_DnaBD"/>
</dbReference>
<dbReference type="GO" id="GO:0008270">
    <property type="term" value="F:zinc ion binding"/>
    <property type="evidence" value="ECO:0007669"/>
    <property type="project" value="InterPro"/>
</dbReference>
<evidence type="ECO:0000256" key="2">
    <source>
        <dbReference type="ARBA" id="ARBA00023015"/>
    </source>
</evidence>
<dbReference type="Pfam" id="PF11951">
    <property type="entry name" value="Fungal_trans_2"/>
    <property type="match status" value="1"/>
</dbReference>
<dbReference type="PANTHER" id="PTHR37534:SF46">
    <property type="entry name" value="ZN(II)2CYS6 TRANSCRIPTION FACTOR (EUROFUNG)"/>
    <property type="match status" value="1"/>
</dbReference>
<keyword evidence="4" id="KW-0804">Transcription</keyword>
<dbReference type="GO" id="GO:0005634">
    <property type="term" value="C:nucleus"/>
    <property type="evidence" value="ECO:0007669"/>
    <property type="project" value="UniProtKB-SubCell"/>
</dbReference>
<proteinExistence type="predicted"/>
<evidence type="ECO:0000313" key="7">
    <source>
        <dbReference type="EMBL" id="OQE43753.1"/>
    </source>
</evidence>
<dbReference type="InterPro" id="IPR036864">
    <property type="entry name" value="Zn2-C6_fun-type_DNA-bd_sf"/>
</dbReference>
<comment type="subcellular location">
    <subcellularLocation>
        <location evidence="1">Nucleus</location>
    </subcellularLocation>
</comment>
<evidence type="ECO:0008006" key="9">
    <source>
        <dbReference type="Google" id="ProtNLM"/>
    </source>
</evidence>
<evidence type="ECO:0000256" key="1">
    <source>
        <dbReference type="ARBA" id="ARBA00004123"/>
    </source>
</evidence>
<feature type="compositionally biased region" description="Polar residues" evidence="6">
    <location>
        <begin position="156"/>
        <end position="171"/>
    </location>
</feature>
<name>A0A1V6UZX3_9EURO</name>